<gene>
    <name evidence="7" type="ORF">IWH25_07610</name>
</gene>
<dbReference type="SMART" id="SM00387">
    <property type="entry name" value="HATPase_c"/>
    <property type="match status" value="1"/>
</dbReference>
<dbReference type="RefSeq" id="WP_203388714.1">
    <property type="nucleotide sequence ID" value="NZ_CP064781.1"/>
</dbReference>
<keyword evidence="3" id="KW-0597">Phosphoprotein</keyword>
<dbReference type="InterPro" id="IPR004358">
    <property type="entry name" value="Sig_transdc_His_kin-like_C"/>
</dbReference>
<dbReference type="PANTHER" id="PTHR43065">
    <property type="entry name" value="SENSOR HISTIDINE KINASE"/>
    <property type="match status" value="1"/>
</dbReference>
<dbReference type="Pfam" id="PF11845">
    <property type="entry name" value="Tll0287-like"/>
    <property type="match status" value="1"/>
</dbReference>
<organism evidence="7 8">
    <name type="scientific">Azospira restricta</name>
    <dbReference type="NCBI Taxonomy" id="404405"/>
    <lineage>
        <taxon>Bacteria</taxon>
        <taxon>Pseudomonadati</taxon>
        <taxon>Pseudomonadota</taxon>
        <taxon>Betaproteobacteria</taxon>
        <taxon>Rhodocyclales</taxon>
        <taxon>Rhodocyclaceae</taxon>
        <taxon>Azospira</taxon>
    </lineage>
</organism>
<evidence type="ECO:0000256" key="5">
    <source>
        <dbReference type="SAM" id="Phobius"/>
    </source>
</evidence>
<evidence type="ECO:0000256" key="4">
    <source>
        <dbReference type="SAM" id="Coils"/>
    </source>
</evidence>
<comment type="catalytic activity">
    <reaction evidence="1">
        <text>ATP + protein L-histidine = ADP + protein N-phospho-L-histidine.</text>
        <dbReference type="EC" id="2.7.13.3"/>
    </reaction>
</comment>
<feature type="domain" description="Histidine kinase" evidence="6">
    <location>
        <begin position="274"/>
        <end position="507"/>
    </location>
</feature>
<evidence type="ECO:0000313" key="8">
    <source>
        <dbReference type="Proteomes" id="UP000663444"/>
    </source>
</evidence>
<name>A0A974Y594_9RHOO</name>
<feature type="transmembrane region" description="Helical" evidence="5">
    <location>
        <begin position="12"/>
        <end position="30"/>
    </location>
</feature>
<dbReference type="InterPro" id="IPR036890">
    <property type="entry name" value="HATPase_C_sf"/>
</dbReference>
<dbReference type="InterPro" id="IPR003661">
    <property type="entry name" value="HisK_dim/P_dom"/>
</dbReference>
<evidence type="ECO:0000256" key="3">
    <source>
        <dbReference type="ARBA" id="ARBA00022553"/>
    </source>
</evidence>
<dbReference type="Proteomes" id="UP000663444">
    <property type="component" value="Chromosome"/>
</dbReference>
<keyword evidence="4" id="KW-0175">Coiled coil</keyword>
<protein>
    <recommendedName>
        <fullName evidence="2">histidine kinase</fullName>
        <ecNumber evidence="2">2.7.13.3</ecNumber>
    </recommendedName>
</protein>
<dbReference type="EC" id="2.7.13.3" evidence="2"/>
<dbReference type="CDD" id="cd00082">
    <property type="entry name" value="HisKA"/>
    <property type="match status" value="1"/>
</dbReference>
<keyword evidence="8" id="KW-1185">Reference proteome</keyword>
<feature type="coiled-coil region" evidence="4">
    <location>
        <begin position="235"/>
        <end position="265"/>
    </location>
</feature>
<dbReference type="Gene3D" id="3.30.565.10">
    <property type="entry name" value="Histidine kinase-like ATPase, C-terminal domain"/>
    <property type="match status" value="1"/>
</dbReference>
<accession>A0A974Y594</accession>
<dbReference type="PROSITE" id="PS50109">
    <property type="entry name" value="HIS_KIN"/>
    <property type="match status" value="1"/>
</dbReference>
<keyword evidence="5" id="KW-1133">Transmembrane helix</keyword>
<dbReference type="InterPro" id="IPR003594">
    <property type="entry name" value="HATPase_dom"/>
</dbReference>
<keyword evidence="5" id="KW-0812">Transmembrane</keyword>
<evidence type="ECO:0000256" key="1">
    <source>
        <dbReference type="ARBA" id="ARBA00000085"/>
    </source>
</evidence>
<dbReference type="PRINTS" id="PR00344">
    <property type="entry name" value="BCTRLSENSOR"/>
</dbReference>
<dbReference type="Pfam" id="PF02518">
    <property type="entry name" value="HATPase_c"/>
    <property type="match status" value="1"/>
</dbReference>
<proteinExistence type="predicted"/>
<dbReference type="InterPro" id="IPR005467">
    <property type="entry name" value="His_kinase_dom"/>
</dbReference>
<keyword evidence="5" id="KW-0472">Membrane</keyword>
<evidence type="ECO:0000313" key="7">
    <source>
        <dbReference type="EMBL" id="QRJ65190.1"/>
    </source>
</evidence>
<sequence length="514" mass="56804">MGAVIRSLVVNRVWWLLLWAIYALIAALFLDASLAQIRQHNIEIATEGARNVVRMLVVTRKWNAMHGGVYVPISEQVQPNPYLEHPRRDIETRDGQKLTMINPAFMTRMIADMTRDIGGLSFRIISQKPINPNNAPDAWENAGFAQLAAGRHEIAELVAPGGNGVFRYLAPLHVTKECLDCHRDQGYRVGDLRGGISISQDYAPFLAAAAPSERSSIVAHWSVFLLLVLFSGWALEQLRRSWLRLEDNIAELQQTRDELLQAEKMASLGRMVAGFAHELNTPVGISVGAVSHNEEALRRIDRLLAGDEVDEAQLRDELATLQTGSQLALANLRRASALVQRFKQSSIDQTSEQRRVFAVRELIEDVAFTLKAQLSRKPVELRIECPPELRINSIPGLFEQVLTNLVLNSLQHGFADGGRSGTITVSVGVPARGTLRIVYRDDGAGMAQDVAERIFEPFFTTKRGAGGSGLGMFLCYNIVTEELAGQIRCTAQPGAGVEFDISIPCEIVEGDRKP</sequence>
<evidence type="ECO:0000259" key="6">
    <source>
        <dbReference type="PROSITE" id="PS50109"/>
    </source>
</evidence>
<dbReference type="InterPro" id="IPR021796">
    <property type="entry name" value="Tll0287-like_dom"/>
</dbReference>
<reference evidence="7" key="1">
    <citation type="submission" date="2020-11" db="EMBL/GenBank/DDBJ databases">
        <title>Azospira restricta DSM 18626 genome sequence.</title>
        <authorList>
            <person name="Moe W.M."/>
        </authorList>
    </citation>
    <scope>NUCLEOTIDE SEQUENCE</scope>
    <source>
        <strain evidence="7">DSM 18626</strain>
    </source>
</reference>
<dbReference type="EMBL" id="CP064781">
    <property type="protein sequence ID" value="QRJ65190.1"/>
    <property type="molecule type" value="Genomic_DNA"/>
</dbReference>
<dbReference type="Gene3D" id="1.10.287.130">
    <property type="match status" value="1"/>
</dbReference>
<dbReference type="KEGG" id="ares:IWH25_07610"/>
<dbReference type="AlphaFoldDB" id="A0A974Y594"/>
<dbReference type="SUPFAM" id="SSF55874">
    <property type="entry name" value="ATPase domain of HSP90 chaperone/DNA topoisomerase II/histidine kinase"/>
    <property type="match status" value="1"/>
</dbReference>
<dbReference type="GO" id="GO:0000155">
    <property type="term" value="F:phosphorelay sensor kinase activity"/>
    <property type="evidence" value="ECO:0007669"/>
    <property type="project" value="InterPro"/>
</dbReference>
<evidence type="ECO:0000256" key="2">
    <source>
        <dbReference type="ARBA" id="ARBA00012438"/>
    </source>
</evidence>